<dbReference type="OrthoDB" id="2574879at2759"/>
<dbReference type="Proteomes" id="UP000311382">
    <property type="component" value="Unassembled WGS sequence"/>
</dbReference>
<feature type="compositionally biased region" description="Acidic residues" evidence="1">
    <location>
        <begin position="88"/>
        <end position="98"/>
    </location>
</feature>
<feature type="region of interest" description="Disordered" evidence="1">
    <location>
        <begin position="43"/>
        <end position="246"/>
    </location>
</feature>
<reference evidence="2 3" key="1">
    <citation type="submission" date="2019-03" db="EMBL/GenBank/DDBJ databases">
        <title>Rhodosporidium diobovatum UCD-FST 08-225 genome sequencing, assembly, and annotation.</title>
        <authorList>
            <person name="Fakankun I.U."/>
            <person name="Fristensky B."/>
            <person name="Levin D.B."/>
        </authorList>
    </citation>
    <scope>NUCLEOTIDE SEQUENCE [LARGE SCALE GENOMIC DNA]</scope>
    <source>
        <strain evidence="2 3">UCD-FST 08-225</strain>
    </source>
</reference>
<keyword evidence="3" id="KW-1185">Reference proteome</keyword>
<evidence type="ECO:0000256" key="1">
    <source>
        <dbReference type="SAM" id="MobiDB-lite"/>
    </source>
</evidence>
<sequence length="270" mass="28463">MRTTDRVRLDSLVREVKGVLAISLGLPEFVPLENDPFEQVLRQRELAARTRSQTGAPARPTDDEEGDRDDEMRPASGAETPSLVSDGETAEGETDDAMSVDTAVATPSEVIEVSSSDDDAAGLDEDDEDGVDFEEVALPASASASGSALMTSSSTAASSTSDLPSAYATPPAADGTFSLHFTGLPPPTLQDGELSLQDGATPFVAQRRGFDPDAEYPLSEEEGDPIVDEGEGEEEGEDGIDEGTKAKVERVFERTVRLLAELRAQAEAAA</sequence>
<proteinExistence type="predicted"/>
<feature type="compositionally biased region" description="Acidic residues" evidence="1">
    <location>
        <begin position="212"/>
        <end position="241"/>
    </location>
</feature>
<evidence type="ECO:0000313" key="3">
    <source>
        <dbReference type="Proteomes" id="UP000311382"/>
    </source>
</evidence>
<accession>A0A5C5G245</accession>
<evidence type="ECO:0000313" key="2">
    <source>
        <dbReference type="EMBL" id="TNY22519.1"/>
    </source>
</evidence>
<feature type="compositionally biased region" description="Acidic residues" evidence="1">
    <location>
        <begin position="115"/>
        <end position="135"/>
    </location>
</feature>
<dbReference type="AlphaFoldDB" id="A0A5C5G245"/>
<feature type="compositionally biased region" description="Low complexity" evidence="1">
    <location>
        <begin position="136"/>
        <end position="166"/>
    </location>
</feature>
<protein>
    <submittedName>
        <fullName evidence="2">Uncharacterized protein</fullName>
    </submittedName>
</protein>
<organism evidence="2 3">
    <name type="scientific">Rhodotorula diobovata</name>
    <dbReference type="NCBI Taxonomy" id="5288"/>
    <lineage>
        <taxon>Eukaryota</taxon>
        <taxon>Fungi</taxon>
        <taxon>Dikarya</taxon>
        <taxon>Basidiomycota</taxon>
        <taxon>Pucciniomycotina</taxon>
        <taxon>Microbotryomycetes</taxon>
        <taxon>Sporidiobolales</taxon>
        <taxon>Sporidiobolaceae</taxon>
        <taxon>Rhodotorula</taxon>
    </lineage>
</organism>
<comment type="caution">
    <text evidence="2">The sequence shown here is derived from an EMBL/GenBank/DDBJ whole genome shotgun (WGS) entry which is preliminary data.</text>
</comment>
<dbReference type="STRING" id="5288.A0A5C5G245"/>
<name>A0A5C5G245_9BASI</name>
<dbReference type="EMBL" id="SOZI01000024">
    <property type="protein sequence ID" value="TNY22519.1"/>
    <property type="molecule type" value="Genomic_DNA"/>
</dbReference>
<gene>
    <name evidence="2" type="ORF">DMC30DRAFT_392101</name>
</gene>